<dbReference type="InterPro" id="IPR033985">
    <property type="entry name" value="SusD-like_N"/>
</dbReference>
<evidence type="ECO:0000256" key="1">
    <source>
        <dbReference type="ARBA" id="ARBA00004442"/>
    </source>
</evidence>
<proteinExistence type="inferred from homology"/>
<dbReference type="AlphaFoldDB" id="A0AA49JEV4"/>
<evidence type="ECO:0000259" key="6">
    <source>
        <dbReference type="Pfam" id="PF07980"/>
    </source>
</evidence>
<feature type="domain" description="RagB/SusD" evidence="6">
    <location>
        <begin position="332"/>
        <end position="445"/>
    </location>
</feature>
<sequence length="484" mass="53610">MKNIIILFICVLTVSSCSDFLEEDLSAQITSESGALKNEKGLIAALAGTYKPLTYTWNSGLGNSSTQAVLMGGDDLTTHKAANKADFREFDQFKVAQQNGRLPFVWSGAYKSIQGSNNIIANYEDATGDASVIQQIAGEAFFLRAYNYFWIVRLWGEAPLVLNTHVFDEEILTVESSSVAAIYEQIIADLTMAESLLSDTKPAPGRVNKGAAMAVLAEVYLNMAGWPLNDASKYEMAASKAKEVIDNQTTYGFGLMENFADLWMSENDGNSEEVFALNFWAGDWYNGNAVYGSPARPSDEGGWDDYFAEITFFNEFPEDARKPVTFMTELADGTPWQEFTTAHPYYKKLQGPDNDWLNAISLPLERLAEVYMVYAEAQVMATSNPSDPSALEAVNKIVRRANGLPLNTPAPSVDWTSATQEQIVQEKAWEFAAEYTRWFDLVRLQMVEDVIAKKHPDDLQPLGPVQYQLPLPASETLANPNLGD</sequence>
<evidence type="ECO:0000256" key="3">
    <source>
        <dbReference type="ARBA" id="ARBA00022729"/>
    </source>
</evidence>
<comment type="similarity">
    <text evidence="2">Belongs to the SusD family.</text>
</comment>
<dbReference type="SUPFAM" id="SSF48452">
    <property type="entry name" value="TPR-like"/>
    <property type="match status" value="1"/>
</dbReference>
<evidence type="ECO:0000256" key="5">
    <source>
        <dbReference type="ARBA" id="ARBA00023237"/>
    </source>
</evidence>
<dbReference type="PROSITE" id="PS51257">
    <property type="entry name" value="PROKAR_LIPOPROTEIN"/>
    <property type="match status" value="1"/>
</dbReference>
<evidence type="ECO:0000256" key="4">
    <source>
        <dbReference type="ARBA" id="ARBA00023136"/>
    </source>
</evidence>
<comment type="subcellular location">
    <subcellularLocation>
        <location evidence="1">Cell outer membrane</location>
    </subcellularLocation>
</comment>
<accession>A0AA49JEV4</accession>
<keyword evidence="4" id="KW-0472">Membrane</keyword>
<dbReference type="Pfam" id="PF14322">
    <property type="entry name" value="SusD-like_3"/>
    <property type="match status" value="1"/>
</dbReference>
<dbReference type="InterPro" id="IPR012944">
    <property type="entry name" value="SusD_RagB_dom"/>
</dbReference>
<gene>
    <name evidence="8" type="ORF">K4G66_03465</name>
</gene>
<organism evidence="8">
    <name type="scientific">Roseihalotalea indica</name>
    <dbReference type="NCBI Taxonomy" id="2867963"/>
    <lineage>
        <taxon>Bacteria</taxon>
        <taxon>Pseudomonadati</taxon>
        <taxon>Bacteroidota</taxon>
        <taxon>Cytophagia</taxon>
        <taxon>Cytophagales</taxon>
        <taxon>Catalimonadaceae</taxon>
        <taxon>Roseihalotalea</taxon>
    </lineage>
</organism>
<dbReference type="Gene3D" id="1.25.40.390">
    <property type="match status" value="1"/>
</dbReference>
<dbReference type="Pfam" id="PF07980">
    <property type="entry name" value="SusD_RagB"/>
    <property type="match status" value="1"/>
</dbReference>
<reference evidence="8" key="2">
    <citation type="journal article" date="2024" name="Antonie Van Leeuwenhoek">
        <title>Roseihalotalea indica gen. nov., sp. nov., a halophilic Bacteroidetes from mesopelagic Southwest Indian Ocean with higher carbohydrate metabolic potential.</title>
        <authorList>
            <person name="Chen B."/>
            <person name="Zhang M."/>
            <person name="Lin D."/>
            <person name="Ye J."/>
            <person name="Tang K."/>
        </authorList>
    </citation>
    <scope>NUCLEOTIDE SEQUENCE</scope>
    <source>
        <strain evidence="8">TK19036</strain>
    </source>
</reference>
<evidence type="ECO:0000256" key="2">
    <source>
        <dbReference type="ARBA" id="ARBA00006275"/>
    </source>
</evidence>
<dbReference type="CDD" id="cd08977">
    <property type="entry name" value="SusD"/>
    <property type="match status" value="1"/>
</dbReference>
<protein>
    <submittedName>
        <fullName evidence="8">RagB/SusD family nutrient uptake outer membrane protein</fullName>
    </submittedName>
</protein>
<dbReference type="EMBL" id="CP120682">
    <property type="protein sequence ID" value="WKN37766.1"/>
    <property type="molecule type" value="Genomic_DNA"/>
</dbReference>
<feature type="domain" description="SusD-like N-terminal" evidence="7">
    <location>
        <begin position="77"/>
        <end position="221"/>
    </location>
</feature>
<reference evidence="8" key="1">
    <citation type="journal article" date="2023" name="Comput. Struct. Biotechnol. J.">
        <title>Discovery of a novel marine Bacteroidetes with a rich repertoire of carbohydrate-active enzymes.</title>
        <authorList>
            <person name="Chen B."/>
            <person name="Liu G."/>
            <person name="Chen Q."/>
            <person name="Wang H."/>
            <person name="Liu L."/>
            <person name="Tang K."/>
        </authorList>
    </citation>
    <scope>NUCLEOTIDE SEQUENCE</scope>
    <source>
        <strain evidence="8">TK19036</strain>
    </source>
</reference>
<dbReference type="GO" id="GO:0009279">
    <property type="term" value="C:cell outer membrane"/>
    <property type="evidence" value="ECO:0007669"/>
    <property type="project" value="UniProtKB-SubCell"/>
</dbReference>
<evidence type="ECO:0000259" key="7">
    <source>
        <dbReference type="Pfam" id="PF14322"/>
    </source>
</evidence>
<keyword evidence="5" id="KW-0998">Cell outer membrane</keyword>
<name>A0AA49JEV4_9BACT</name>
<dbReference type="InterPro" id="IPR011990">
    <property type="entry name" value="TPR-like_helical_dom_sf"/>
</dbReference>
<evidence type="ECO:0000313" key="8">
    <source>
        <dbReference type="EMBL" id="WKN37766.1"/>
    </source>
</evidence>
<keyword evidence="3" id="KW-0732">Signal</keyword>